<dbReference type="Proteomes" id="UP001211006">
    <property type="component" value="Unassembled WGS sequence"/>
</dbReference>
<evidence type="ECO:0000256" key="1">
    <source>
        <dbReference type="SAM" id="Phobius"/>
    </source>
</evidence>
<evidence type="ECO:0000313" key="3">
    <source>
        <dbReference type="Proteomes" id="UP001211006"/>
    </source>
</evidence>
<keyword evidence="1" id="KW-0812">Transmembrane</keyword>
<proteinExistence type="predicted"/>
<dbReference type="EMBL" id="JAQLWO010000039">
    <property type="protein sequence ID" value="MDB7908622.1"/>
    <property type="molecule type" value="Genomic_DNA"/>
</dbReference>
<dbReference type="RefSeq" id="WP_130849625.1">
    <property type="nucleotide sequence ID" value="NZ_DAWDUS010000004.1"/>
</dbReference>
<keyword evidence="1" id="KW-1133">Transmembrane helix</keyword>
<feature type="transmembrane region" description="Helical" evidence="1">
    <location>
        <begin position="20"/>
        <end position="38"/>
    </location>
</feature>
<dbReference type="AlphaFoldDB" id="A0AAW6C9L3"/>
<accession>A0AAW6C9L3</accession>
<gene>
    <name evidence="2" type="ORF">PND83_21800</name>
</gene>
<comment type="caution">
    <text evidence="2">The sequence shown here is derived from an EMBL/GenBank/DDBJ whole genome shotgun (WGS) entry which is preliminary data.</text>
</comment>
<name>A0AAW6C9L3_FLAPL</name>
<sequence length="72" mass="8163">MDKIKALNTKVMAKDFGRVGLGTLAIVAGAFLWGKFLYGRGVRGCQRWMCETFPDEYESMTEKVADMLEQDH</sequence>
<protein>
    <submittedName>
        <fullName evidence="2">Uncharacterized protein</fullName>
    </submittedName>
</protein>
<reference evidence="2" key="1">
    <citation type="submission" date="2023-01" db="EMBL/GenBank/DDBJ databases">
        <title>Human gut microbiome strain richness.</title>
        <authorList>
            <person name="Chen-Liaw A."/>
        </authorList>
    </citation>
    <scope>NUCLEOTIDE SEQUENCE</scope>
    <source>
        <strain evidence="2">2225st1_A6_2225SCRN_200828</strain>
    </source>
</reference>
<organism evidence="2 3">
    <name type="scientific">Flavonifractor plautii</name>
    <name type="common">Fusobacterium plautii</name>
    <dbReference type="NCBI Taxonomy" id="292800"/>
    <lineage>
        <taxon>Bacteria</taxon>
        <taxon>Bacillati</taxon>
        <taxon>Bacillota</taxon>
        <taxon>Clostridia</taxon>
        <taxon>Eubacteriales</taxon>
        <taxon>Oscillospiraceae</taxon>
        <taxon>Flavonifractor</taxon>
    </lineage>
</organism>
<keyword evidence="1" id="KW-0472">Membrane</keyword>
<evidence type="ECO:0000313" key="2">
    <source>
        <dbReference type="EMBL" id="MDB7908622.1"/>
    </source>
</evidence>